<gene>
    <name evidence="1" type="ORF">Harvfovirus10_24</name>
</gene>
<name>A0A3G5A112_9VIRU</name>
<organism evidence="1">
    <name type="scientific">Harvfovirus sp</name>
    <dbReference type="NCBI Taxonomy" id="2487768"/>
    <lineage>
        <taxon>Viruses</taxon>
        <taxon>Varidnaviria</taxon>
        <taxon>Bamfordvirae</taxon>
        <taxon>Nucleocytoviricota</taxon>
        <taxon>Megaviricetes</taxon>
        <taxon>Imitervirales</taxon>
        <taxon>Mimiviridae</taxon>
        <taxon>Klosneuvirinae</taxon>
    </lineage>
</organism>
<accession>A0A3G5A112</accession>
<dbReference type="EMBL" id="MK072252">
    <property type="protein sequence ID" value="AYV80926.1"/>
    <property type="molecule type" value="Genomic_DNA"/>
</dbReference>
<evidence type="ECO:0000313" key="1">
    <source>
        <dbReference type="EMBL" id="AYV80926.1"/>
    </source>
</evidence>
<sequence length="266" mass="31219">MENKEYIKKITYWKDAESFEDLCQLMNLALAGKIDSFMSGKRDETNCVLDEESMKYKDDFLKLNSLGFLTHNSQPGIIEIISDLDQGIANFFETPSYLSRTIPEGNMICQQRNYLVGFIEKKIFNKILPSLKNYIIFLHSFPAEKSNIKMISNYATEINQKIEYVFIPNGYKFSSPMNFCDKLFNKRIWINMSRIICSYGTDACTNEFTDYDPNKINYYFGKFRLPLRDWMIDNVYNVTIIDPEYGKNNLNKFLLNLLDENSERSD</sequence>
<proteinExistence type="predicted"/>
<protein>
    <submittedName>
        <fullName evidence="1">Uncharacterized protein</fullName>
    </submittedName>
</protein>
<reference evidence="1" key="1">
    <citation type="submission" date="2018-10" db="EMBL/GenBank/DDBJ databases">
        <title>Hidden diversity of soil giant viruses.</title>
        <authorList>
            <person name="Schulz F."/>
            <person name="Alteio L."/>
            <person name="Goudeau D."/>
            <person name="Ryan E.M."/>
            <person name="Malmstrom R.R."/>
            <person name="Blanchard J."/>
            <person name="Woyke T."/>
        </authorList>
    </citation>
    <scope>NUCLEOTIDE SEQUENCE</scope>
    <source>
        <strain evidence="1">HAV1</strain>
    </source>
</reference>